<organism evidence="1 2">
    <name type="scientific">Phytophthora nicotianae CJ01A1</name>
    <dbReference type="NCBI Taxonomy" id="1317063"/>
    <lineage>
        <taxon>Eukaryota</taxon>
        <taxon>Sar</taxon>
        <taxon>Stramenopiles</taxon>
        <taxon>Oomycota</taxon>
        <taxon>Peronosporomycetes</taxon>
        <taxon>Peronosporales</taxon>
        <taxon>Peronosporaceae</taxon>
        <taxon>Phytophthora</taxon>
    </lineage>
</organism>
<dbReference type="AlphaFoldDB" id="W2VY15"/>
<name>W2VY15_PHYNI</name>
<dbReference type="EMBL" id="ANIX01003955">
    <property type="protein sequence ID" value="ETP03071.1"/>
    <property type="molecule type" value="Genomic_DNA"/>
</dbReference>
<feature type="non-terminal residue" evidence="1">
    <location>
        <position position="1"/>
    </location>
</feature>
<evidence type="ECO:0000313" key="1">
    <source>
        <dbReference type="EMBL" id="ETP03071.1"/>
    </source>
</evidence>
<accession>W2VY15</accession>
<evidence type="ECO:0000313" key="2">
    <source>
        <dbReference type="Proteomes" id="UP000018958"/>
    </source>
</evidence>
<comment type="caution">
    <text evidence="1">The sequence shown here is derived from an EMBL/GenBank/DDBJ whole genome shotgun (WGS) entry which is preliminary data.</text>
</comment>
<sequence length="75" mass="8179">STGVLDGETAYVELKIVENGALWKEKRGVAVVNVVGGDTKEIIDEGIHVKNDGSLLCRATAYSVIWEQHRTPQDV</sequence>
<reference evidence="1 2" key="1">
    <citation type="submission" date="2013-11" db="EMBL/GenBank/DDBJ databases">
        <title>The Genome Sequence of Phytophthora parasitica CJ01A1.</title>
        <authorList>
            <consortium name="The Broad Institute Genomics Platform"/>
            <person name="Russ C."/>
            <person name="Tyler B."/>
            <person name="Panabieres F."/>
            <person name="Shan W."/>
            <person name="Tripathy S."/>
            <person name="Grunwald N."/>
            <person name="Machado M."/>
            <person name="Johnson C.S."/>
            <person name="Walker B."/>
            <person name="Young S.K."/>
            <person name="Zeng Q."/>
            <person name="Gargeya S."/>
            <person name="Fitzgerald M."/>
            <person name="Haas B."/>
            <person name="Abouelleil A."/>
            <person name="Allen A.W."/>
            <person name="Alvarado L."/>
            <person name="Arachchi H.M."/>
            <person name="Berlin A.M."/>
            <person name="Chapman S.B."/>
            <person name="Gainer-Dewar J."/>
            <person name="Goldberg J."/>
            <person name="Griggs A."/>
            <person name="Gujja S."/>
            <person name="Hansen M."/>
            <person name="Howarth C."/>
            <person name="Imamovic A."/>
            <person name="Ireland A."/>
            <person name="Larimer J."/>
            <person name="McCowan C."/>
            <person name="Murphy C."/>
            <person name="Pearson M."/>
            <person name="Poon T.W."/>
            <person name="Priest M."/>
            <person name="Roberts A."/>
            <person name="Saif S."/>
            <person name="Shea T."/>
            <person name="Sisk P."/>
            <person name="Sykes S."/>
            <person name="Wortman J."/>
            <person name="Nusbaum C."/>
            <person name="Birren B."/>
        </authorList>
    </citation>
    <scope>NUCLEOTIDE SEQUENCE [LARGE SCALE GENOMIC DNA]</scope>
    <source>
        <strain evidence="1 2">CJ01A1</strain>
    </source>
</reference>
<gene>
    <name evidence="1" type="ORF">F441_19957</name>
</gene>
<dbReference type="Proteomes" id="UP000018958">
    <property type="component" value="Unassembled WGS sequence"/>
</dbReference>
<proteinExistence type="predicted"/>
<protein>
    <submittedName>
        <fullName evidence="1">Uncharacterized protein</fullName>
    </submittedName>
</protein>